<dbReference type="STRING" id="564608.C1N122"/>
<dbReference type="Proteomes" id="UP000001876">
    <property type="component" value="Unassembled WGS sequence"/>
</dbReference>
<name>C1N122_MICPC</name>
<dbReference type="AlphaFoldDB" id="C1N122"/>
<dbReference type="OMA" id="WACDENG"/>
<dbReference type="Gene3D" id="3.40.50.720">
    <property type="entry name" value="NAD(P)-binding Rossmann-like Domain"/>
    <property type="match status" value="1"/>
</dbReference>
<dbReference type="Pfam" id="PF00106">
    <property type="entry name" value="adh_short"/>
    <property type="match status" value="1"/>
</dbReference>
<comment type="similarity">
    <text evidence="1">Belongs to the short-chain dehydrogenases/reductases (SDR) family.</text>
</comment>
<dbReference type="SUPFAM" id="SSF51735">
    <property type="entry name" value="NAD(P)-binding Rossmann-fold domains"/>
    <property type="match status" value="1"/>
</dbReference>
<dbReference type="RefSeq" id="XP_003061496.1">
    <property type="nucleotide sequence ID" value="XM_003061450.1"/>
</dbReference>
<evidence type="ECO:0000256" key="1">
    <source>
        <dbReference type="ARBA" id="ARBA00006484"/>
    </source>
</evidence>
<feature type="region of interest" description="Disordered" evidence="3">
    <location>
        <begin position="23"/>
        <end position="45"/>
    </location>
</feature>
<dbReference type="PRINTS" id="PR00081">
    <property type="entry name" value="GDHRDH"/>
</dbReference>
<evidence type="ECO:0000313" key="5">
    <source>
        <dbReference type="Proteomes" id="UP000001876"/>
    </source>
</evidence>
<evidence type="ECO:0000256" key="3">
    <source>
        <dbReference type="SAM" id="MobiDB-lite"/>
    </source>
</evidence>
<dbReference type="GO" id="GO:0016491">
    <property type="term" value="F:oxidoreductase activity"/>
    <property type="evidence" value="ECO:0007669"/>
    <property type="project" value="UniProtKB-KW"/>
</dbReference>
<evidence type="ECO:0000256" key="2">
    <source>
        <dbReference type="ARBA" id="ARBA00023002"/>
    </source>
</evidence>
<protein>
    <submittedName>
        <fullName evidence="4">Predicted protein</fullName>
    </submittedName>
</protein>
<dbReference type="PANTHER" id="PTHR24320">
    <property type="entry name" value="RETINOL DEHYDROGENASE"/>
    <property type="match status" value="1"/>
</dbReference>
<evidence type="ECO:0000313" key="4">
    <source>
        <dbReference type="EMBL" id="EEH54126.1"/>
    </source>
</evidence>
<dbReference type="GeneID" id="9687172"/>
<dbReference type="PANTHER" id="PTHR24320:SF148">
    <property type="entry name" value="NAD(P)-BINDING ROSSMANN-FOLD SUPERFAMILY PROTEIN"/>
    <property type="match status" value="1"/>
</dbReference>
<sequence>MTSAPASMAGKLCVVTGANSGIGLARPRDPDHRRPNGTLDPPTSSSTLVEIAREFASRGARVVMACRDRARAASAASDIVASTGNDAVEVRELDLAALASVRSFASGFEGPRDAVDVLVNNAGAMYKTRTSTADGHERTFQVCCLAPHLLSRLMLPSLRCVLYTGDAPGAARIVYVGSKLEKTGDVAKRLVWACDENGAMTRDPREIFQSRGGERGEAAADGAADEGSDPFAFDTFKTYGTAKQAATALTLTLARKTRAAHGDSIVVHACTPGMVRTNLSRFMHPLAFYASQPVQWALIKSPRQGASAPVYCATSTDAVAREHTAGYFGTESSFADGPVLKLEPSDVAREESVGEELWRIMDALHGEVEGDGLR</sequence>
<dbReference type="EMBL" id="GG663744">
    <property type="protein sequence ID" value="EEH54126.1"/>
    <property type="molecule type" value="Genomic_DNA"/>
</dbReference>
<dbReference type="InterPro" id="IPR036291">
    <property type="entry name" value="NAD(P)-bd_dom_sf"/>
</dbReference>
<keyword evidence="2" id="KW-0560">Oxidoreductase</keyword>
<reference evidence="4 5" key="1">
    <citation type="journal article" date="2009" name="Science">
        <title>Green evolution and dynamic adaptations revealed by genomes of the marine picoeukaryotes Micromonas.</title>
        <authorList>
            <person name="Worden A.Z."/>
            <person name="Lee J.H."/>
            <person name="Mock T."/>
            <person name="Rouze P."/>
            <person name="Simmons M.P."/>
            <person name="Aerts A.L."/>
            <person name="Allen A.E."/>
            <person name="Cuvelier M.L."/>
            <person name="Derelle E."/>
            <person name="Everett M.V."/>
            <person name="Foulon E."/>
            <person name="Grimwood J."/>
            <person name="Gundlach H."/>
            <person name="Henrissat B."/>
            <person name="Napoli C."/>
            <person name="McDonald S.M."/>
            <person name="Parker M.S."/>
            <person name="Rombauts S."/>
            <person name="Salamov A."/>
            <person name="Von Dassow P."/>
            <person name="Badger J.H."/>
            <person name="Coutinho P.M."/>
            <person name="Demir E."/>
            <person name="Dubchak I."/>
            <person name="Gentemann C."/>
            <person name="Eikrem W."/>
            <person name="Gready J.E."/>
            <person name="John U."/>
            <person name="Lanier W."/>
            <person name="Lindquist E.A."/>
            <person name="Lucas S."/>
            <person name="Mayer K.F."/>
            <person name="Moreau H."/>
            <person name="Not F."/>
            <person name="Otillar R."/>
            <person name="Panaud O."/>
            <person name="Pangilinan J."/>
            <person name="Paulsen I."/>
            <person name="Piegu B."/>
            <person name="Poliakov A."/>
            <person name="Robbens S."/>
            <person name="Schmutz J."/>
            <person name="Toulza E."/>
            <person name="Wyss T."/>
            <person name="Zelensky A."/>
            <person name="Zhou K."/>
            <person name="Armbrust E.V."/>
            <person name="Bhattacharya D."/>
            <person name="Goodenough U.W."/>
            <person name="Van de Peer Y."/>
            <person name="Grigoriev I.V."/>
        </authorList>
    </citation>
    <scope>NUCLEOTIDE SEQUENCE [LARGE SCALE GENOMIC DNA]</scope>
    <source>
        <strain evidence="4 5">CCMP1545</strain>
    </source>
</reference>
<dbReference type="eggNOG" id="KOG1208">
    <property type="taxonomic scope" value="Eukaryota"/>
</dbReference>
<organism evidence="5">
    <name type="scientific">Micromonas pusilla (strain CCMP1545)</name>
    <name type="common">Picoplanktonic green alga</name>
    <dbReference type="NCBI Taxonomy" id="564608"/>
    <lineage>
        <taxon>Eukaryota</taxon>
        <taxon>Viridiplantae</taxon>
        <taxon>Chlorophyta</taxon>
        <taxon>Mamiellophyceae</taxon>
        <taxon>Mamiellales</taxon>
        <taxon>Mamiellaceae</taxon>
        <taxon>Micromonas</taxon>
    </lineage>
</organism>
<keyword evidence="5" id="KW-1185">Reference proteome</keyword>
<accession>C1N122</accession>
<dbReference type="OrthoDB" id="417891at2759"/>
<dbReference type="InterPro" id="IPR002347">
    <property type="entry name" value="SDR_fam"/>
</dbReference>
<proteinExistence type="inferred from homology"/>
<dbReference type="KEGG" id="mpp:MICPUCDRAFT_51231"/>
<gene>
    <name evidence="4" type="ORF">MICPUCDRAFT_51231</name>
</gene>